<dbReference type="AlphaFoldDB" id="A0A0E9RY82"/>
<organism evidence="1">
    <name type="scientific">Anguilla anguilla</name>
    <name type="common">European freshwater eel</name>
    <name type="synonym">Muraena anguilla</name>
    <dbReference type="NCBI Taxonomy" id="7936"/>
    <lineage>
        <taxon>Eukaryota</taxon>
        <taxon>Metazoa</taxon>
        <taxon>Chordata</taxon>
        <taxon>Craniata</taxon>
        <taxon>Vertebrata</taxon>
        <taxon>Euteleostomi</taxon>
        <taxon>Actinopterygii</taxon>
        <taxon>Neopterygii</taxon>
        <taxon>Teleostei</taxon>
        <taxon>Anguilliformes</taxon>
        <taxon>Anguillidae</taxon>
        <taxon>Anguilla</taxon>
    </lineage>
</organism>
<protein>
    <submittedName>
        <fullName evidence="1">Uncharacterized protein</fullName>
    </submittedName>
</protein>
<dbReference type="EMBL" id="GBXM01074373">
    <property type="protein sequence ID" value="JAH34204.1"/>
    <property type="molecule type" value="Transcribed_RNA"/>
</dbReference>
<reference evidence="1" key="1">
    <citation type="submission" date="2014-11" db="EMBL/GenBank/DDBJ databases">
        <authorList>
            <person name="Amaro Gonzalez C."/>
        </authorList>
    </citation>
    <scope>NUCLEOTIDE SEQUENCE</scope>
</reference>
<accession>A0A0E9RY82</accession>
<sequence>MHNTSQRSQSSSEFLFLIQLFEIDVLKLGCTMMDSKLNFNFGIVPTSVI</sequence>
<proteinExistence type="predicted"/>
<evidence type="ECO:0000313" key="1">
    <source>
        <dbReference type="EMBL" id="JAH34204.1"/>
    </source>
</evidence>
<name>A0A0E9RY82_ANGAN</name>
<reference evidence="1" key="2">
    <citation type="journal article" date="2015" name="Fish Shellfish Immunol.">
        <title>Early steps in the European eel (Anguilla anguilla)-Vibrio vulnificus interaction in the gills: Role of the RtxA13 toxin.</title>
        <authorList>
            <person name="Callol A."/>
            <person name="Pajuelo D."/>
            <person name="Ebbesson L."/>
            <person name="Teles M."/>
            <person name="MacKenzie S."/>
            <person name="Amaro C."/>
        </authorList>
    </citation>
    <scope>NUCLEOTIDE SEQUENCE</scope>
</reference>